<dbReference type="HOGENOM" id="CLU_778270_0_0_9"/>
<dbReference type="KEGG" id="sap:Sulac_0802"/>
<evidence type="ECO:0000313" key="2">
    <source>
        <dbReference type="EMBL" id="AEW04305.1"/>
    </source>
</evidence>
<dbReference type="InterPro" id="IPR041999">
    <property type="entry name" value="Sortase_D_1"/>
</dbReference>
<dbReference type="Pfam" id="PF04203">
    <property type="entry name" value="Sortase"/>
    <property type="match status" value="1"/>
</dbReference>
<dbReference type="GO" id="GO:0016787">
    <property type="term" value="F:hydrolase activity"/>
    <property type="evidence" value="ECO:0007669"/>
    <property type="project" value="UniProtKB-KW"/>
</dbReference>
<gene>
    <name evidence="2" type="ordered locus">Sulac_0802</name>
</gene>
<protein>
    <submittedName>
        <fullName evidence="2">Sortase family protein</fullName>
    </submittedName>
</protein>
<dbReference type="Proteomes" id="UP000005439">
    <property type="component" value="Chromosome"/>
</dbReference>
<dbReference type="STRING" id="679936.Sulac_0802"/>
<keyword evidence="3" id="KW-1185">Reference proteome</keyword>
<proteinExistence type="predicted"/>
<sequence length="355" mass="38416">MRRLWGALLVVVGGLFMASPLLLHGYDTYHQKILMAEAPHPVRVGQGRLGSVPRLPQPALGTVMGTIRIPAIHVDAAFVQGTTESLLLGAPGHFDGSVLPGENGLSVIAGHNATYFHFLNRLTPHDLILVTTQQGTFRFQETFHAIWPANAGLPNSSAPTLALEACYPLNALYFTPDRYIVFARLVKTSPAARVPTGPAPVSSYQPAILPAVYHAYNLLLQDNNLPQGTLTYQGRVSSARLAAFIARGTPLSLVNAAVELVLAYQDTSQNGQVAWRNALFLTGASADNPYGDHAQIQYIDRVNYVITLNREAQPTAITVIAPDVLVNGQAMAIRWQMTIRGSHVYLTAVDARLLS</sequence>
<reference evidence="3" key="1">
    <citation type="submission" date="2011-12" db="EMBL/GenBank/DDBJ databases">
        <title>The complete genome of chromosome of Sulfobacillus acidophilus DSM 10332.</title>
        <authorList>
            <person name="Lucas S."/>
            <person name="Han J."/>
            <person name="Lapidus A."/>
            <person name="Bruce D."/>
            <person name="Goodwin L."/>
            <person name="Pitluck S."/>
            <person name="Peters L."/>
            <person name="Kyrpides N."/>
            <person name="Mavromatis K."/>
            <person name="Ivanova N."/>
            <person name="Mikhailova N."/>
            <person name="Chertkov O."/>
            <person name="Saunders E."/>
            <person name="Detter J.C."/>
            <person name="Tapia R."/>
            <person name="Han C."/>
            <person name="Land M."/>
            <person name="Hauser L."/>
            <person name="Markowitz V."/>
            <person name="Cheng J.-F."/>
            <person name="Hugenholtz P."/>
            <person name="Woyke T."/>
            <person name="Wu D."/>
            <person name="Pukall R."/>
            <person name="Gehrich-Schroeter G."/>
            <person name="Schneider S."/>
            <person name="Klenk H.-P."/>
            <person name="Eisen J.A."/>
        </authorList>
    </citation>
    <scope>NUCLEOTIDE SEQUENCE [LARGE SCALE GENOMIC DNA]</scope>
    <source>
        <strain evidence="3">ATCC 700253 / DSM 10332 / NAL</strain>
    </source>
</reference>
<dbReference type="InterPro" id="IPR005754">
    <property type="entry name" value="Sortase"/>
</dbReference>
<evidence type="ECO:0000313" key="3">
    <source>
        <dbReference type="Proteomes" id="UP000005439"/>
    </source>
</evidence>
<dbReference type="EMBL" id="CP003179">
    <property type="protein sequence ID" value="AEW04305.1"/>
    <property type="molecule type" value="Genomic_DNA"/>
</dbReference>
<reference evidence="2 3" key="2">
    <citation type="journal article" date="2012" name="Stand. Genomic Sci.">
        <title>Complete genome sequence of the moderately thermophilic mineral-sulfide-oxidizing firmicute Sulfobacillus acidophilus type strain (NAL(T)).</title>
        <authorList>
            <person name="Anderson I."/>
            <person name="Chertkov O."/>
            <person name="Chen A."/>
            <person name="Saunders E."/>
            <person name="Lapidus A."/>
            <person name="Nolan M."/>
            <person name="Lucas S."/>
            <person name="Hammon N."/>
            <person name="Deshpande S."/>
            <person name="Cheng J.F."/>
            <person name="Han C."/>
            <person name="Tapia R."/>
            <person name="Goodwin L.A."/>
            <person name="Pitluck S."/>
            <person name="Liolios K."/>
            <person name="Pagani I."/>
            <person name="Ivanova N."/>
            <person name="Mikhailova N."/>
            <person name="Pati A."/>
            <person name="Palaniappan K."/>
            <person name="Land M."/>
            <person name="Pan C."/>
            <person name="Rohde M."/>
            <person name="Pukall R."/>
            <person name="Goker M."/>
            <person name="Detter J.C."/>
            <person name="Woyke T."/>
            <person name="Bristow J."/>
            <person name="Eisen J.A."/>
            <person name="Markowitz V."/>
            <person name="Hugenholtz P."/>
            <person name="Kyrpides N.C."/>
            <person name="Klenk H.P."/>
            <person name="Mavromatis K."/>
        </authorList>
    </citation>
    <scope>NUCLEOTIDE SEQUENCE [LARGE SCALE GENOMIC DNA]</scope>
    <source>
        <strain evidence="3">ATCC 700253 / DSM 10332 / NAL</strain>
    </source>
</reference>
<keyword evidence="1" id="KW-0378">Hydrolase</keyword>
<dbReference type="PATRIC" id="fig|679936.5.peg.853"/>
<dbReference type="AlphaFoldDB" id="G8U172"/>
<organism evidence="2 3">
    <name type="scientific">Sulfobacillus acidophilus (strain ATCC 700253 / DSM 10332 / NAL)</name>
    <dbReference type="NCBI Taxonomy" id="679936"/>
    <lineage>
        <taxon>Bacteria</taxon>
        <taxon>Bacillati</taxon>
        <taxon>Bacillota</taxon>
        <taxon>Clostridia</taxon>
        <taxon>Eubacteriales</taxon>
        <taxon>Clostridiales Family XVII. Incertae Sedis</taxon>
        <taxon>Sulfobacillus</taxon>
    </lineage>
</organism>
<dbReference type="Gene3D" id="2.40.260.10">
    <property type="entry name" value="Sortase"/>
    <property type="match status" value="1"/>
</dbReference>
<dbReference type="CDD" id="cd05828">
    <property type="entry name" value="Sortase_D_1"/>
    <property type="match status" value="1"/>
</dbReference>
<evidence type="ECO:0000256" key="1">
    <source>
        <dbReference type="ARBA" id="ARBA00022801"/>
    </source>
</evidence>
<accession>G8U172</accession>
<dbReference type="SUPFAM" id="SSF63817">
    <property type="entry name" value="Sortase"/>
    <property type="match status" value="1"/>
</dbReference>
<name>G8U172_SULAD</name>
<dbReference type="InterPro" id="IPR023365">
    <property type="entry name" value="Sortase_dom-sf"/>
</dbReference>